<keyword evidence="3" id="KW-1185">Reference proteome</keyword>
<evidence type="ECO:0000313" key="3">
    <source>
        <dbReference type="Proteomes" id="UP001165080"/>
    </source>
</evidence>
<reference evidence="2 3" key="1">
    <citation type="journal article" date="2023" name="Commun. Biol.">
        <title>Reorganization of the ancestral sex-determining regions during the evolution of trioecy in Pleodorina starrii.</title>
        <authorList>
            <person name="Takahashi K."/>
            <person name="Suzuki S."/>
            <person name="Kawai-Toyooka H."/>
            <person name="Yamamoto K."/>
            <person name="Hamaji T."/>
            <person name="Ootsuki R."/>
            <person name="Yamaguchi H."/>
            <person name="Kawachi M."/>
            <person name="Higashiyama T."/>
            <person name="Nozaki H."/>
        </authorList>
    </citation>
    <scope>NUCLEOTIDE SEQUENCE [LARGE SCALE GENOMIC DNA]</scope>
    <source>
        <strain evidence="2 3">NIES-4479</strain>
    </source>
</reference>
<keyword evidence="1" id="KW-0175">Coiled coil</keyword>
<sequence length="269" mass="27763">MMAFRAVVVGVPESVTMMRSHGVFPPHAGVTKGDHPVVRSGKHVPPSKGFLARLWWGGSKEVSKAEPGVSCGCYHGPRMTSTSRHLLADRIAVLDSSEVLLGGASLFAHPAADWARLLASAARCASEPPAQQPAAVALEARAGAEVEADAAARGCHVPAGASGAVLRQVEVEVADAVAVVRLSIAAAAAEGAGEPVEKDKAGQQAAGAAAEAAELWLAALEAAVDAERIKRAKLEQESRAAAAEAWAEAEAMAAERKRRARPIAGPWVF</sequence>
<evidence type="ECO:0000313" key="2">
    <source>
        <dbReference type="EMBL" id="GLC49492.1"/>
    </source>
</evidence>
<accession>A0A9W6BD77</accession>
<feature type="coiled-coil region" evidence="1">
    <location>
        <begin position="217"/>
        <end position="244"/>
    </location>
</feature>
<proteinExistence type="predicted"/>
<dbReference type="Proteomes" id="UP001165080">
    <property type="component" value="Unassembled WGS sequence"/>
</dbReference>
<protein>
    <submittedName>
        <fullName evidence="2">Uncharacterized protein</fullName>
    </submittedName>
</protein>
<dbReference type="AlphaFoldDB" id="A0A9W6BD77"/>
<name>A0A9W6BD77_9CHLO</name>
<dbReference type="EMBL" id="BRXU01000002">
    <property type="protein sequence ID" value="GLC49492.1"/>
    <property type="molecule type" value="Genomic_DNA"/>
</dbReference>
<evidence type="ECO:0000256" key="1">
    <source>
        <dbReference type="SAM" id="Coils"/>
    </source>
</evidence>
<organism evidence="2 3">
    <name type="scientific">Pleodorina starrii</name>
    <dbReference type="NCBI Taxonomy" id="330485"/>
    <lineage>
        <taxon>Eukaryota</taxon>
        <taxon>Viridiplantae</taxon>
        <taxon>Chlorophyta</taxon>
        <taxon>core chlorophytes</taxon>
        <taxon>Chlorophyceae</taxon>
        <taxon>CS clade</taxon>
        <taxon>Chlamydomonadales</taxon>
        <taxon>Volvocaceae</taxon>
        <taxon>Pleodorina</taxon>
    </lineage>
</organism>
<comment type="caution">
    <text evidence="2">The sequence shown here is derived from an EMBL/GenBank/DDBJ whole genome shotgun (WGS) entry which is preliminary data.</text>
</comment>
<gene>
    <name evidence="2" type="primary">PLEST011842</name>
    <name evidence="2" type="ORF">PLESTB_000225000</name>
</gene>